<organism evidence="2 3">
    <name type="scientific">Falsibacillus pallidus</name>
    <dbReference type="NCBI Taxonomy" id="493781"/>
    <lineage>
        <taxon>Bacteria</taxon>
        <taxon>Bacillati</taxon>
        <taxon>Bacillota</taxon>
        <taxon>Bacilli</taxon>
        <taxon>Bacillales</taxon>
        <taxon>Bacillaceae</taxon>
        <taxon>Falsibacillus</taxon>
    </lineage>
</organism>
<dbReference type="InterPro" id="IPR037523">
    <property type="entry name" value="VOC_core"/>
</dbReference>
<feature type="domain" description="VOC" evidence="1">
    <location>
        <begin position="6"/>
        <end position="128"/>
    </location>
</feature>
<evidence type="ECO:0000313" key="3">
    <source>
        <dbReference type="Proteomes" id="UP000255326"/>
    </source>
</evidence>
<dbReference type="Proteomes" id="UP000255326">
    <property type="component" value="Unassembled WGS sequence"/>
</dbReference>
<keyword evidence="2" id="KW-0456">Lyase</keyword>
<dbReference type="InterPro" id="IPR029068">
    <property type="entry name" value="Glyas_Bleomycin-R_OHBP_Dase"/>
</dbReference>
<dbReference type="RefSeq" id="WP_114746767.1">
    <property type="nucleotide sequence ID" value="NZ_QQAY01000015.1"/>
</dbReference>
<gene>
    <name evidence="2" type="ORF">DFR59_11569</name>
</gene>
<dbReference type="PROSITE" id="PS51819">
    <property type="entry name" value="VOC"/>
    <property type="match status" value="1"/>
</dbReference>
<dbReference type="GO" id="GO:0016829">
    <property type="term" value="F:lyase activity"/>
    <property type="evidence" value="ECO:0007669"/>
    <property type="project" value="UniProtKB-KW"/>
</dbReference>
<dbReference type="OrthoDB" id="375220at2"/>
<keyword evidence="2" id="KW-0560">Oxidoreductase</keyword>
<name>A0A370G5S8_9BACI</name>
<comment type="caution">
    <text evidence="2">The sequence shown here is derived from an EMBL/GenBank/DDBJ whole genome shotgun (WGS) entry which is preliminary data.</text>
</comment>
<dbReference type="Gene3D" id="3.10.180.10">
    <property type="entry name" value="2,3-Dihydroxybiphenyl 1,2-Dioxygenase, domain 1"/>
    <property type="match status" value="1"/>
</dbReference>
<dbReference type="GO" id="GO:0051213">
    <property type="term" value="F:dioxygenase activity"/>
    <property type="evidence" value="ECO:0007669"/>
    <property type="project" value="UniProtKB-KW"/>
</dbReference>
<accession>A0A370G5S8</accession>
<dbReference type="CDD" id="cd06587">
    <property type="entry name" value="VOC"/>
    <property type="match status" value="1"/>
</dbReference>
<sequence>MGIIQGLYETHLEVTNLEESVKFYEEKLELKLGRYEEGRRRAFYLFGEKEESMISIVERKEIDIRHFAFRVSYEDLHEMIPFLDKKGIEVVCGWEGLPLDEPVVYPWLASASVFFNDLDGNRLEFICQLPLERRPDYEKVAVSLSEWLNMQKREI</sequence>
<keyword evidence="2" id="KW-0223">Dioxygenase</keyword>
<keyword evidence="3" id="KW-1185">Reference proteome</keyword>
<dbReference type="Pfam" id="PF00903">
    <property type="entry name" value="Glyoxalase"/>
    <property type="match status" value="1"/>
</dbReference>
<evidence type="ECO:0000313" key="2">
    <source>
        <dbReference type="EMBL" id="RDI39162.1"/>
    </source>
</evidence>
<dbReference type="SUPFAM" id="SSF54593">
    <property type="entry name" value="Glyoxalase/Bleomycin resistance protein/Dihydroxybiphenyl dioxygenase"/>
    <property type="match status" value="1"/>
</dbReference>
<dbReference type="AlphaFoldDB" id="A0A370G5S8"/>
<protein>
    <submittedName>
        <fullName evidence="2">Catechol 2,3-dioxygenase-like lactoylglutathione lyase family enzyme</fullName>
    </submittedName>
</protein>
<dbReference type="InterPro" id="IPR004360">
    <property type="entry name" value="Glyas_Fos-R_dOase_dom"/>
</dbReference>
<reference evidence="2 3" key="1">
    <citation type="submission" date="2018-07" db="EMBL/GenBank/DDBJ databases">
        <title>Genomic Encyclopedia of Type Strains, Phase IV (KMG-IV): sequencing the most valuable type-strain genomes for metagenomic binning, comparative biology and taxonomic classification.</title>
        <authorList>
            <person name="Goeker M."/>
        </authorList>
    </citation>
    <scope>NUCLEOTIDE SEQUENCE [LARGE SCALE GENOMIC DNA]</scope>
    <source>
        <strain evidence="2 3">DSM 25281</strain>
    </source>
</reference>
<dbReference type="EMBL" id="QQAY01000015">
    <property type="protein sequence ID" value="RDI39162.1"/>
    <property type="molecule type" value="Genomic_DNA"/>
</dbReference>
<proteinExistence type="predicted"/>
<evidence type="ECO:0000259" key="1">
    <source>
        <dbReference type="PROSITE" id="PS51819"/>
    </source>
</evidence>